<dbReference type="AlphaFoldDB" id="A0A250WWE7"/>
<comment type="caution">
    <text evidence="1">The sequence shown here is derived from an EMBL/GenBank/DDBJ whole genome shotgun (WGS) entry which is preliminary data.</text>
</comment>
<dbReference type="Proteomes" id="UP000232323">
    <property type="component" value="Unassembled WGS sequence"/>
</dbReference>
<accession>A0A250WWE7</accession>
<dbReference type="STRING" id="1157962.A0A250WWE7"/>
<reference evidence="1 2" key="1">
    <citation type="submission" date="2017-08" db="EMBL/GenBank/DDBJ databases">
        <title>Acidophilic green algal genome provides insights into adaptation to an acidic environment.</title>
        <authorList>
            <person name="Hirooka S."/>
            <person name="Hirose Y."/>
            <person name="Kanesaki Y."/>
            <person name="Higuchi S."/>
            <person name="Fujiwara T."/>
            <person name="Onuma R."/>
            <person name="Era A."/>
            <person name="Ohbayashi R."/>
            <person name="Uzuka A."/>
            <person name="Nozaki H."/>
            <person name="Yoshikawa H."/>
            <person name="Miyagishima S.Y."/>
        </authorList>
    </citation>
    <scope>NUCLEOTIDE SEQUENCE [LARGE SCALE GENOMIC DNA]</scope>
    <source>
        <strain evidence="1 2">NIES-2499</strain>
    </source>
</reference>
<dbReference type="OrthoDB" id="10064099at2759"/>
<keyword evidence="2" id="KW-1185">Reference proteome</keyword>
<organism evidence="1 2">
    <name type="scientific">Chlamydomonas eustigma</name>
    <dbReference type="NCBI Taxonomy" id="1157962"/>
    <lineage>
        <taxon>Eukaryota</taxon>
        <taxon>Viridiplantae</taxon>
        <taxon>Chlorophyta</taxon>
        <taxon>core chlorophytes</taxon>
        <taxon>Chlorophyceae</taxon>
        <taxon>CS clade</taxon>
        <taxon>Chlamydomonadales</taxon>
        <taxon>Chlamydomonadaceae</taxon>
        <taxon>Chlamydomonas</taxon>
    </lineage>
</organism>
<proteinExistence type="predicted"/>
<dbReference type="SUPFAM" id="SSF53098">
    <property type="entry name" value="Ribonuclease H-like"/>
    <property type="match status" value="1"/>
</dbReference>
<dbReference type="EMBL" id="BEGY01000010">
    <property type="protein sequence ID" value="GAX75154.1"/>
    <property type="molecule type" value="Genomic_DNA"/>
</dbReference>
<gene>
    <name evidence="1" type="ORF">CEUSTIGMA_g2598.t1</name>
</gene>
<dbReference type="InterPro" id="IPR012337">
    <property type="entry name" value="RNaseH-like_sf"/>
</dbReference>
<evidence type="ECO:0000313" key="1">
    <source>
        <dbReference type="EMBL" id="GAX75154.1"/>
    </source>
</evidence>
<protein>
    <recommendedName>
        <fullName evidence="3">HAT C-terminal dimerisation domain-containing protein</fullName>
    </recommendedName>
</protein>
<sequence>MVDSVIKNKAPLAATVVQPEFSITSDRAKRIKARCISGQWFEKLAFTQQVLEPIVVALTSLQSDNCSQADAYWLLRDLMASLEALKEELRLDEDLACVVASVRQKVQDRLEYGYHPCQALAAMLHPKYKHRMMSIPQAERKAAEYLFTVLASRQVLLDVALRVTGLPATSYAGERVFSALNHHDVWSDNKRARMHIMGRDAMSGFVYFNKRVIIIHLPETSSFPSYI</sequence>
<evidence type="ECO:0000313" key="2">
    <source>
        <dbReference type="Proteomes" id="UP000232323"/>
    </source>
</evidence>
<evidence type="ECO:0008006" key="3">
    <source>
        <dbReference type="Google" id="ProtNLM"/>
    </source>
</evidence>
<name>A0A250WWE7_9CHLO</name>